<proteinExistence type="predicted"/>
<gene>
    <name evidence="1" type="ORF">ABT39_MTgene6045</name>
</gene>
<geneLocation type="mitochondrion" evidence="1"/>
<dbReference type="AlphaFoldDB" id="A0A101LX91"/>
<name>A0A101LX91_PICGL</name>
<comment type="caution">
    <text evidence="1">The sequence shown here is derived from an EMBL/GenBank/DDBJ whole genome shotgun (WGS) entry which is preliminary data.</text>
</comment>
<organism evidence="1">
    <name type="scientific">Picea glauca</name>
    <name type="common">White spruce</name>
    <name type="synonym">Pinus glauca</name>
    <dbReference type="NCBI Taxonomy" id="3330"/>
    <lineage>
        <taxon>Eukaryota</taxon>
        <taxon>Viridiplantae</taxon>
        <taxon>Streptophyta</taxon>
        <taxon>Embryophyta</taxon>
        <taxon>Tracheophyta</taxon>
        <taxon>Spermatophyta</taxon>
        <taxon>Pinopsida</taxon>
        <taxon>Pinidae</taxon>
        <taxon>Conifers I</taxon>
        <taxon>Pinales</taxon>
        <taxon>Pinaceae</taxon>
        <taxon>Picea</taxon>
    </lineage>
</organism>
<evidence type="ECO:0000313" key="1">
    <source>
        <dbReference type="EMBL" id="KUM47039.1"/>
    </source>
</evidence>
<accession>A0A101LX91</accession>
<reference evidence="1" key="1">
    <citation type="journal article" date="2015" name="Genome Biol. Evol.">
        <title>Organellar Genomes of White Spruce (Picea glauca): Assembly and Annotation.</title>
        <authorList>
            <person name="Jackman S.D."/>
            <person name="Warren R.L."/>
            <person name="Gibb E.A."/>
            <person name="Vandervalk B.P."/>
            <person name="Mohamadi H."/>
            <person name="Chu J."/>
            <person name="Raymond A."/>
            <person name="Pleasance S."/>
            <person name="Coope R."/>
            <person name="Wildung M.R."/>
            <person name="Ritland C.E."/>
            <person name="Bousquet J."/>
            <person name="Jones S.J."/>
            <person name="Bohlmann J."/>
            <person name="Birol I."/>
        </authorList>
    </citation>
    <scope>NUCLEOTIDE SEQUENCE [LARGE SCALE GENOMIC DNA]</scope>
    <source>
        <tissue evidence="1">Flushing bud</tissue>
    </source>
</reference>
<protein>
    <submittedName>
        <fullName evidence="1">Uncharacterized protein</fullName>
    </submittedName>
</protein>
<sequence length="61" mass="7359">MHNLIYIEYEMKLREGYLLKSMFLVDKNRFISYGPYLMDGEKQPYLASFFARVEVRPGEFI</sequence>
<keyword evidence="1" id="KW-0496">Mitochondrion</keyword>
<dbReference type="EMBL" id="LKAM01000008">
    <property type="protein sequence ID" value="KUM47039.1"/>
    <property type="molecule type" value="Genomic_DNA"/>
</dbReference>